<reference evidence="6" key="1">
    <citation type="journal article" date="2019" name="Int. J. Syst. Evol. Microbiol.">
        <title>The Global Catalogue of Microorganisms (GCM) 10K type strain sequencing project: providing services to taxonomists for standard genome sequencing and annotation.</title>
        <authorList>
            <consortium name="The Broad Institute Genomics Platform"/>
            <consortium name="The Broad Institute Genome Sequencing Center for Infectious Disease"/>
            <person name="Wu L."/>
            <person name="Ma J."/>
        </authorList>
    </citation>
    <scope>NUCLEOTIDE SEQUENCE [LARGE SCALE GENOMIC DNA]</scope>
    <source>
        <strain evidence="6">NBRC 106348</strain>
    </source>
</reference>
<protein>
    <submittedName>
        <fullName evidence="5">Methyltransferase type 11</fullName>
    </submittedName>
</protein>
<dbReference type="Pfam" id="PF08241">
    <property type="entry name" value="Methyltransf_11"/>
    <property type="match status" value="1"/>
</dbReference>
<proteinExistence type="inferred from homology"/>
<dbReference type="InterPro" id="IPR013216">
    <property type="entry name" value="Methyltransf_11"/>
</dbReference>
<evidence type="ECO:0000256" key="2">
    <source>
        <dbReference type="ARBA" id="ARBA00022603"/>
    </source>
</evidence>
<comment type="similarity">
    <text evidence="1">Belongs to the methyltransferase superfamily.</text>
</comment>
<evidence type="ECO:0000313" key="6">
    <source>
        <dbReference type="Proteomes" id="UP001157091"/>
    </source>
</evidence>
<dbReference type="Gene3D" id="3.40.50.150">
    <property type="entry name" value="Vaccinia Virus protein VP39"/>
    <property type="match status" value="1"/>
</dbReference>
<evidence type="ECO:0000259" key="4">
    <source>
        <dbReference type="Pfam" id="PF08241"/>
    </source>
</evidence>
<dbReference type="PANTHER" id="PTHR44942">
    <property type="entry name" value="METHYLTRANSF_11 DOMAIN-CONTAINING PROTEIN"/>
    <property type="match status" value="1"/>
</dbReference>
<dbReference type="SUPFAM" id="SSF53335">
    <property type="entry name" value="S-adenosyl-L-methionine-dependent methyltransferases"/>
    <property type="match status" value="1"/>
</dbReference>
<dbReference type="RefSeq" id="WP_284292622.1">
    <property type="nucleotide sequence ID" value="NZ_BSUK01000001.1"/>
</dbReference>
<evidence type="ECO:0000313" key="5">
    <source>
        <dbReference type="EMBL" id="GMA23651.1"/>
    </source>
</evidence>
<dbReference type="EMBL" id="BSUK01000001">
    <property type="protein sequence ID" value="GMA23651.1"/>
    <property type="molecule type" value="Genomic_DNA"/>
</dbReference>
<evidence type="ECO:0000256" key="1">
    <source>
        <dbReference type="ARBA" id="ARBA00008361"/>
    </source>
</evidence>
<gene>
    <name evidence="5" type="ORF">GCM10025864_14100</name>
</gene>
<dbReference type="PANTHER" id="PTHR44942:SF4">
    <property type="entry name" value="METHYLTRANSFERASE TYPE 11 DOMAIN-CONTAINING PROTEIN"/>
    <property type="match status" value="1"/>
</dbReference>
<feature type="domain" description="Methyltransferase type 11" evidence="4">
    <location>
        <begin position="40"/>
        <end position="127"/>
    </location>
</feature>
<sequence length="257" mass="27473">MAESFGADAERYDRARPPYPEALIAAVVGTRPDGPARDALDVGCGTGIAARQLQATGFAVLGVEPDTRMAAFAREHGLPVEVATFETWDPAARTFDVVAAAQSWHWVDPAVGAAKAAGVLRPGGRLAVFGHVFEPPDDVAQAFADVFRRVVPESPFVGGSGRRPVEAYQAGYAAVADTVRATGLFEAPEHWRFDVERTWTRDAWLELLPTTGGLTRLDADRLAEVLAAVGDAIDVRGGSFTIPFTTLALTAMRRQDV</sequence>
<dbReference type="InterPro" id="IPR029063">
    <property type="entry name" value="SAM-dependent_MTases_sf"/>
</dbReference>
<comment type="caution">
    <text evidence="5">The sequence shown here is derived from an EMBL/GenBank/DDBJ whole genome shotgun (WGS) entry which is preliminary data.</text>
</comment>
<dbReference type="GO" id="GO:0032259">
    <property type="term" value="P:methylation"/>
    <property type="evidence" value="ECO:0007669"/>
    <property type="project" value="UniProtKB-KW"/>
</dbReference>
<dbReference type="InterPro" id="IPR051052">
    <property type="entry name" value="Diverse_substrate_MTase"/>
</dbReference>
<organism evidence="5 6">
    <name type="scientific">Luteimicrobium album</name>
    <dbReference type="NCBI Taxonomy" id="1054550"/>
    <lineage>
        <taxon>Bacteria</taxon>
        <taxon>Bacillati</taxon>
        <taxon>Actinomycetota</taxon>
        <taxon>Actinomycetes</taxon>
        <taxon>Micrococcales</taxon>
        <taxon>Luteimicrobium</taxon>
    </lineage>
</organism>
<name>A0ABQ6HYS4_9MICO</name>
<keyword evidence="2 5" id="KW-0489">Methyltransferase</keyword>
<keyword evidence="6" id="KW-1185">Reference proteome</keyword>
<accession>A0ABQ6HYS4</accession>
<keyword evidence="3" id="KW-0808">Transferase</keyword>
<dbReference type="Proteomes" id="UP001157091">
    <property type="component" value="Unassembled WGS sequence"/>
</dbReference>
<dbReference type="GO" id="GO:0008168">
    <property type="term" value="F:methyltransferase activity"/>
    <property type="evidence" value="ECO:0007669"/>
    <property type="project" value="UniProtKB-KW"/>
</dbReference>
<dbReference type="CDD" id="cd02440">
    <property type="entry name" value="AdoMet_MTases"/>
    <property type="match status" value="1"/>
</dbReference>
<evidence type="ECO:0000256" key="3">
    <source>
        <dbReference type="ARBA" id="ARBA00022679"/>
    </source>
</evidence>